<evidence type="ECO:0000313" key="2">
    <source>
        <dbReference type="Proteomes" id="UP000630887"/>
    </source>
</evidence>
<dbReference type="EMBL" id="BONI01000061">
    <property type="protein sequence ID" value="GIG09249.1"/>
    <property type="molecule type" value="Genomic_DNA"/>
</dbReference>
<proteinExistence type="predicted"/>
<organism evidence="1 2">
    <name type="scientific">Catellatospora coxensis</name>
    <dbReference type="NCBI Taxonomy" id="310354"/>
    <lineage>
        <taxon>Bacteria</taxon>
        <taxon>Bacillati</taxon>
        <taxon>Actinomycetota</taxon>
        <taxon>Actinomycetes</taxon>
        <taxon>Micromonosporales</taxon>
        <taxon>Micromonosporaceae</taxon>
        <taxon>Catellatospora</taxon>
    </lineage>
</organism>
<comment type="caution">
    <text evidence="1">The sequence shown here is derived from an EMBL/GenBank/DDBJ whole genome shotgun (WGS) entry which is preliminary data.</text>
</comment>
<reference evidence="1 2" key="1">
    <citation type="submission" date="2021-01" db="EMBL/GenBank/DDBJ databases">
        <title>Whole genome shotgun sequence of Catellatospora coxensis NBRC 107359.</title>
        <authorList>
            <person name="Komaki H."/>
            <person name="Tamura T."/>
        </authorList>
    </citation>
    <scope>NUCLEOTIDE SEQUENCE [LARGE SCALE GENOMIC DNA]</scope>
    <source>
        <strain evidence="1 2">NBRC 107359</strain>
    </source>
</reference>
<dbReference type="Proteomes" id="UP000630887">
    <property type="component" value="Unassembled WGS sequence"/>
</dbReference>
<accession>A0A8J3L518</accession>
<gene>
    <name evidence="1" type="ORF">Cco03nite_59490</name>
</gene>
<protein>
    <submittedName>
        <fullName evidence="1">Uncharacterized protein</fullName>
    </submittedName>
</protein>
<keyword evidence="2" id="KW-1185">Reference proteome</keyword>
<dbReference type="AlphaFoldDB" id="A0A8J3L518"/>
<evidence type="ECO:0000313" key="1">
    <source>
        <dbReference type="EMBL" id="GIG09249.1"/>
    </source>
</evidence>
<name>A0A8J3L518_9ACTN</name>
<dbReference type="RefSeq" id="WP_203696012.1">
    <property type="nucleotide sequence ID" value="NZ_BAAALC010000092.1"/>
</dbReference>
<sequence length="106" mass="11588">MPEGIRVNPAAMTRAADTFLATRDRLDGAREILGVLPILYLGQFEDATTLKQTIEAGYQDWSLALTVMSDACDDSGRALRRAATLLRDADDANDEFVLDDIDVIGK</sequence>